<feature type="domain" description="DUF559" evidence="1">
    <location>
        <begin position="241"/>
        <end position="286"/>
    </location>
</feature>
<gene>
    <name evidence="2" type="ORF">MSHO_24470</name>
</gene>
<dbReference type="KEGG" id="msho:MSHO_24470"/>
<dbReference type="Proteomes" id="UP000467164">
    <property type="component" value="Chromosome"/>
</dbReference>
<dbReference type="Pfam" id="PF04480">
    <property type="entry name" value="DUF559"/>
    <property type="match status" value="1"/>
</dbReference>
<dbReference type="SUPFAM" id="SSF52980">
    <property type="entry name" value="Restriction endonuclease-like"/>
    <property type="match status" value="1"/>
</dbReference>
<dbReference type="InterPro" id="IPR011335">
    <property type="entry name" value="Restrct_endonuc-II-like"/>
</dbReference>
<sequence length="306" mass="33965">MPNLCKDEDAERGWRASLRVMCDLRAPFIGSKALACGAVTRHQLRTRYRPVLPNVYLSAGVHPCLQSRIAAAWLWSRGSATVGGAAAAALHGAKWIPEDVPVELICARSRPPPGVLTRRDVLIDGETQFLGGYSVTTAERTAFDIGRRGAMRSAVVRLDALARATGFTVADVLQVARNHRGTRGLRQLETALELVDPGAQSPRESYLRLFLIDAGLPRPQTQLPVLGVNGVPVAYLDMGWERYMVAVEYDGDHHRSDRQQYVKDIRRGEMLERMGWIVIRVVAEDRRVDILRRVTAALDERRSAVP</sequence>
<accession>A0A7I7LC58</accession>
<dbReference type="AlphaFoldDB" id="A0A7I7LC58"/>
<protein>
    <recommendedName>
        <fullName evidence="1">DUF559 domain-containing protein</fullName>
    </recommendedName>
</protein>
<organism evidence="2 3">
    <name type="scientific">Mycobacterium shottsii</name>
    <dbReference type="NCBI Taxonomy" id="133549"/>
    <lineage>
        <taxon>Bacteria</taxon>
        <taxon>Bacillati</taxon>
        <taxon>Actinomycetota</taxon>
        <taxon>Actinomycetes</taxon>
        <taxon>Mycobacteriales</taxon>
        <taxon>Mycobacteriaceae</taxon>
        <taxon>Mycobacterium</taxon>
        <taxon>Mycobacterium ulcerans group</taxon>
    </lineage>
</organism>
<dbReference type="EMBL" id="AP022572">
    <property type="protein sequence ID" value="BBX57102.1"/>
    <property type="molecule type" value="Genomic_DNA"/>
</dbReference>
<dbReference type="Gene3D" id="3.40.960.10">
    <property type="entry name" value="VSR Endonuclease"/>
    <property type="match status" value="1"/>
</dbReference>
<proteinExistence type="predicted"/>
<evidence type="ECO:0000313" key="3">
    <source>
        <dbReference type="Proteomes" id="UP000467164"/>
    </source>
</evidence>
<name>A0A7I7LC58_9MYCO</name>
<evidence type="ECO:0000313" key="2">
    <source>
        <dbReference type="EMBL" id="BBX57102.1"/>
    </source>
</evidence>
<dbReference type="InterPro" id="IPR007569">
    <property type="entry name" value="DUF559"/>
</dbReference>
<keyword evidence="3" id="KW-1185">Reference proteome</keyword>
<reference evidence="2 3" key="1">
    <citation type="journal article" date="2019" name="Emerg. Microbes Infect.">
        <title>Comprehensive subspecies identification of 175 nontuberculous mycobacteria species based on 7547 genomic profiles.</title>
        <authorList>
            <person name="Matsumoto Y."/>
            <person name="Kinjo T."/>
            <person name="Motooka D."/>
            <person name="Nabeya D."/>
            <person name="Jung N."/>
            <person name="Uechi K."/>
            <person name="Horii T."/>
            <person name="Iida T."/>
            <person name="Fujita J."/>
            <person name="Nakamura S."/>
        </authorList>
    </citation>
    <scope>NUCLEOTIDE SEQUENCE [LARGE SCALE GENOMIC DNA]</scope>
    <source>
        <strain evidence="2 3">JCM 12657</strain>
    </source>
</reference>
<evidence type="ECO:0000259" key="1">
    <source>
        <dbReference type="Pfam" id="PF04480"/>
    </source>
</evidence>